<protein>
    <recommendedName>
        <fullName evidence="6">Beta-glucosidase</fullName>
    </recommendedName>
</protein>
<name>A0A841TIU0_9BACL</name>
<dbReference type="GO" id="GO:0008422">
    <property type="term" value="F:beta-glucosidase activity"/>
    <property type="evidence" value="ECO:0007669"/>
    <property type="project" value="TreeGrafter"/>
</dbReference>
<dbReference type="Pfam" id="PF12215">
    <property type="entry name" value="Glyco_hydr_116N"/>
    <property type="match status" value="1"/>
</dbReference>
<dbReference type="GO" id="GO:0005975">
    <property type="term" value="P:carbohydrate metabolic process"/>
    <property type="evidence" value="ECO:0007669"/>
    <property type="project" value="InterPro"/>
</dbReference>
<dbReference type="SUPFAM" id="SSF48208">
    <property type="entry name" value="Six-hairpin glycosidases"/>
    <property type="match status" value="1"/>
</dbReference>
<dbReference type="RefSeq" id="WP_185179676.1">
    <property type="nucleotide sequence ID" value="NZ_CBCSEP010000009.1"/>
</dbReference>
<evidence type="ECO:0000259" key="3">
    <source>
        <dbReference type="Pfam" id="PF12215"/>
    </source>
</evidence>
<evidence type="ECO:0008006" key="6">
    <source>
        <dbReference type="Google" id="ProtNLM"/>
    </source>
</evidence>
<accession>A0A841TIU0</accession>
<gene>
    <name evidence="4" type="ORF">H4Q31_13975</name>
</gene>
<sequence>MAKAETRGITGNETNSRVFGRTYPGTAAEAAFPLGGIGTGNVSLGSRGQLRDWEIFNNPAKGTAMPNTFFAIRVQPEGGEPMARILESKLQPPHSLSHGYHPLSSAGLPRMARSELAGAYPVAHVALEDDKLPIRAELEAYTPMIPLNAEDSGIPGAYLTYRITNTGNRPAEVVVAGSLINPIGGITYDRFSNLHWEMPCGQNVNEFREEDSYAGLYLHSRKWETSDVKYGNLALMTTGKNVTYKRAWLRGAWYDFLQEFWDDFTSDGRLTDLGYETPSDEHKTDTGSIGVIETLAPGETKSFEFVLSWYFPNRMNGWYEHVRDTRPGRETARNHYATRFSSSWDAGLYLLRNRERLREETFRFRDALFSSTLPEPVLDAIAGNMPVLRGTTCFWLEDGAFYGFEGTFDDLGSCEGSCTHVWNYAQTLAFLYPDLERNLRETEFLLETDEAGRMNFRAMKRFGVDFMWGDRVPHAAADGQLGSVMRLYRDWKLSGDDAFLRQLWPHAQRALAYAFKQWDTDGDLVLDGEQHNTYDIEFYGPNPLMGFMLLGALKAASEIAGYLGEEEASRRYAEQAAASAERLSELTWNGEYFVQRLDDPDSHKYQHGIGCLSDQLFGQQLAHLYGLGDLIDGDKLASAIRAVYRHNFLADFSEHANCQRTYALNDEQGLLLCSWPNGGRPKLPFVYSDEVWTGIEYQVAVELIYQGALEEALSVVKAVRDRQDGFKRSPWNEVECGHHYARSMSSWGLLIALSGFEYDMARGRMSFSPAVNEDGFSCFWSTGKGWGVYRQRKDEATGILRFEVEVLHGDLSGVEVSACGYSITL</sequence>
<dbReference type="InterPro" id="IPR006775">
    <property type="entry name" value="GH116_catalytic"/>
</dbReference>
<dbReference type="AlphaFoldDB" id="A0A841TIU0"/>
<dbReference type="InterPro" id="IPR008928">
    <property type="entry name" value="6-hairpin_glycosidase_sf"/>
</dbReference>
<dbReference type="InterPro" id="IPR024462">
    <property type="entry name" value="GH116_N"/>
</dbReference>
<comment type="caution">
    <text evidence="4">The sequence shown here is derived from an EMBL/GenBank/DDBJ whole genome shotgun (WGS) entry which is preliminary data.</text>
</comment>
<keyword evidence="5" id="KW-1185">Reference proteome</keyword>
<organism evidence="4 5">
    <name type="scientific">Cohnella lubricantis</name>
    <dbReference type="NCBI Taxonomy" id="2163172"/>
    <lineage>
        <taxon>Bacteria</taxon>
        <taxon>Bacillati</taxon>
        <taxon>Bacillota</taxon>
        <taxon>Bacilli</taxon>
        <taxon>Bacillales</taxon>
        <taxon>Paenibacillaceae</taxon>
        <taxon>Cohnella</taxon>
    </lineage>
</organism>
<evidence type="ECO:0000313" key="4">
    <source>
        <dbReference type="EMBL" id="MBB6678411.1"/>
    </source>
</evidence>
<dbReference type="InterPro" id="IPR052566">
    <property type="entry name" value="Non-lysos_glucosylceramidase"/>
</dbReference>
<dbReference type="EMBL" id="JACJVN010000055">
    <property type="protein sequence ID" value="MBB6678411.1"/>
    <property type="molecule type" value="Genomic_DNA"/>
</dbReference>
<dbReference type="PANTHER" id="PTHR12654:SF0">
    <property type="entry name" value="NON-LYSOSOMAL GLUCOSYLCERAMIDASE"/>
    <property type="match status" value="1"/>
</dbReference>
<proteinExistence type="predicted"/>
<feature type="domain" description="Glycosyl-hydrolase family 116 catalytic region" evidence="2">
    <location>
        <begin position="478"/>
        <end position="749"/>
    </location>
</feature>
<dbReference type="PANTHER" id="PTHR12654">
    <property type="entry name" value="BILE ACID BETA-GLUCOSIDASE-RELATED"/>
    <property type="match status" value="1"/>
</dbReference>
<reference evidence="4 5" key="1">
    <citation type="submission" date="2020-08" db="EMBL/GenBank/DDBJ databases">
        <title>Cohnella phylogeny.</title>
        <authorList>
            <person name="Dunlap C."/>
        </authorList>
    </citation>
    <scope>NUCLEOTIDE SEQUENCE [LARGE SCALE GENOMIC DNA]</scope>
    <source>
        <strain evidence="4 5">DSM 103658</strain>
    </source>
</reference>
<dbReference type="Proteomes" id="UP000574133">
    <property type="component" value="Unassembled WGS sequence"/>
</dbReference>
<evidence type="ECO:0000259" key="2">
    <source>
        <dbReference type="Pfam" id="PF04685"/>
    </source>
</evidence>
<feature type="region of interest" description="Disordered" evidence="1">
    <location>
        <begin position="1"/>
        <end position="20"/>
    </location>
</feature>
<evidence type="ECO:0000313" key="5">
    <source>
        <dbReference type="Proteomes" id="UP000574133"/>
    </source>
</evidence>
<evidence type="ECO:0000256" key="1">
    <source>
        <dbReference type="SAM" id="MobiDB-lite"/>
    </source>
</evidence>
<dbReference type="InterPro" id="IPR012341">
    <property type="entry name" value="6hp_glycosidase-like_sf"/>
</dbReference>
<dbReference type="Pfam" id="PF04685">
    <property type="entry name" value="DUF608"/>
    <property type="match status" value="1"/>
</dbReference>
<dbReference type="Gene3D" id="1.50.10.10">
    <property type="match status" value="1"/>
</dbReference>
<feature type="domain" description="Glycosyl-hydrolase family 116 N-terminal" evidence="3">
    <location>
        <begin position="31"/>
        <end position="356"/>
    </location>
</feature>